<dbReference type="Proteomes" id="UP001448207">
    <property type="component" value="Unassembled WGS sequence"/>
</dbReference>
<name>A0ABR3B2L3_PHYBL</name>
<comment type="caution">
    <text evidence="1">The sequence shown here is derived from an EMBL/GenBank/DDBJ whole genome shotgun (WGS) entry which is preliminary data.</text>
</comment>
<organism evidence="1 2">
    <name type="scientific">Phycomyces blakesleeanus</name>
    <dbReference type="NCBI Taxonomy" id="4837"/>
    <lineage>
        <taxon>Eukaryota</taxon>
        <taxon>Fungi</taxon>
        <taxon>Fungi incertae sedis</taxon>
        <taxon>Mucoromycota</taxon>
        <taxon>Mucoromycotina</taxon>
        <taxon>Mucoromycetes</taxon>
        <taxon>Mucorales</taxon>
        <taxon>Phycomycetaceae</taxon>
        <taxon>Phycomyces</taxon>
    </lineage>
</organism>
<gene>
    <name evidence="1" type="ORF">J3Q64DRAFT_1637843</name>
</gene>
<reference evidence="1 2" key="1">
    <citation type="submission" date="2024-04" db="EMBL/GenBank/DDBJ databases">
        <title>Symmetric and asymmetric DNA N6-adenine methylation regulates different biological responses in Mucorales.</title>
        <authorList>
            <consortium name="Lawrence Berkeley National Laboratory"/>
            <person name="Lax C."/>
            <person name="Mondo S.J."/>
            <person name="Osorio-Concepcion M."/>
            <person name="Muszewska A."/>
            <person name="Corrochano-Luque M."/>
            <person name="Gutierrez G."/>
            <person name="Riley R."/>
            <person name="Lipzen A."/>
            <person name="Guo J."/>
            <person name="Hundley H."/>
            <person name="Amirebrahimi M."/>
            <person name="Ng V."/>
            <person name="Lorenzo-Gutierrez D."/>
            <person name="Binder U."/>
            <person name="Yang J."/>
            <person name="Song Y."/>
            <person name="Canovas D."/>
            <person name="Navarro E."/>
            <person name="Freitag M."/>
            <person name="Gabaldon T."/>
            <person name="Grigoriev I.V."/>
            <person name="Corrochano L.M."/>
            <person name="Nicolas F.E."/>
            <person name="Garre V."/>
        </authorList>
    </citation>
    <scope>NUCLEOTIDE SEQUENCE [LARGE SCALE GENOMIC DNA]</scope>
    <source>
        <strain evidence="1 2">L51</strain>
    </source>
</reference>
<evidence type="ECO:0000313" key="2">
    <source>
        <dbReference type="Proteomes" id="UP001448207"/>
    </source>
</evidence>
<proteinExistence type="predicted"/>
<sequence>MITIVGMESAVVDVVSMVAILQQRSIGEHEGKKTTRKKRYIYIYPCSHIYPLFIRGRDLLNKRWKALDLWYSS</sequence>
<protein>
    <submittedName>
        <fullName evidence="1">Uncharacterized protein</fullName>
    </submittedName>
</protein>
<keyword evidence="2" id="KW-1185">Reference proteome</keyword>
<accession>A0ABR3B2L3</accession>
<dbReference type="EMBL" id="JBCLYO010000006">
    <property type="protein sequence ID" value="KAL0087622.1"/>
    <property type="molecule type" value="Genomic_DNA"/>
</dbReference>
<evidence type="ECO:0000313" key="1">
    <source>
        <dbReference type="EMBL" id="KAL0087622.1"/>
    </source>
</evidence>